<dbReference type="AlphaFoldDB" id="A0A918K5Y2"/>
<dbReference type="GO" id="GO:0047355">
    <property type="term" value="F:CDP-glycerol glycerophosphotransferase activity"/>
    <property type="evidence" value="ECO:0007669"/>
    <property type="project" value="InterPro"/>
</dbReference>
<accession>A0A918K5Y2</accession>
<evidence type="ECO:0000259" key="7">
    <source>
        <dbReference type="Pfam" id="PF00535"/>
    </source>
</evidence>
<reference evidence="8" key="1">
    <citation type="journal article" date="2014" name="Int. J. Syst. Evol. Microbiol.">
        <title>Complete genome sequence of Corynebacterium casei LMG S-19264T (=DSM 44701T), isolated from a smear-ripened cheese.</title>
        <authorList>
            <consortium name="US DOE Joint Genome Institute (JGI-PGF)"/>
            <person name="Walter F."/>
            <person name="Albersmeier A."/>
            <person name="Kalinowski J."/>
            <person name="Ruckert C."/>
        </authorList>
    </citation>
    <scope>NUCLEOTIDE SEQUENCE</scope>
    <source>
        <strain evidence="8">JCM 4790</strain>
    </source>
</reference>
<gene>
    <name evidence="8" type="ORF">GCM10010358_00810</name>
</gene>
<dbReference type="InterPro" id="IPR043149">
    <property type="entry name" value="TagF_N"/>
</dbReference>
<dbReference type="GO" id="GO:0005886">
    <property type="term" value="C:plasma membrane"/>
    <property type="evidence" value="ECO:0007669"/>
    <property type="project" value="UniProtKB-SubCell"/>
</dbReference>
<dbReference type="CDD" id="cd00761">
    <property type="entry name" value="Glyco_tranf_GTA_type"/>
    <property type="match status" value="1"/>
</dbReference>
<dbReference type="GO" id="GO:0019350">
    <property type="term" value="P:teichoic acid biosynthetic process"/>
    <property type="evidence" value="ECO:0007669"/>
    <property type="project" value="UniProtKB-KW"/>
</dbReference>
<dbReference type="SUPFAM" id="SSF53756">
    <property type="entry name" value="UDP-Glycosyltransferase/glycogen phosphorylase"/>
    <property type="match status" value="1"/>
</dbReference>
<dbReference type="InterPro" id="IPR001173">
    <property type="entry name" value="Glyco_trans_2-like"/>
</dbReference>
<comment type="subcellular location">
    <subcellularLocation>
        <location evidence="1">Cell membrane</location>
        <topology evidence="1">Peripheral membrane protein</topology>
    </subcellularLocation>
</comment>
<proteinExistence type="inferred from homology"/>
<keyword evidence="4 8" id="KW-0808">Transferase</keyword>
<dbReference type="EMBL" id="BMVU01000001">
    <property type="protein sequence ID" value="GGX51086.1"/>
    <property type="molecule type" value="Genomic_DNA"/>
</dbReference>
<evidence type="ECO:0000256" key="2">
    <source>
        <dbReference type="ARBA" id="ARBA00010488"/>
    </source>
</evidence>
<dbReference type="RefSeq" id="WP_190188054.1">
    <property type="nucleotide sequence ID" value="NZ_BMVU01000001.1"/>
</dbReference>
<comment type="similarity">
    <text evidence="2">Belongs to the CDP-glycerol glycerophosphotransferase family.</text>
</comment>
<protein>
    <submittedName>
        <fullName evidence="8">Glycosyl transferase</fullName>
    </submittedName>
</protein>
<evidence type="ECO:0000256" key="1">
    <source>
        <dbReference type="ARBA" id="ARBA00004202"/>
    </source>
</evidence>
<dbReference type="InterPro" id="IPR007554">
    <property type="entry name" value="Glycerophosphate_synth"/>
</dbReference>
<dbReference type="FunFam" id="3.90.550.10:FF:000196">
    <property type="entry name" value="Glycosyl transferase"/>
    <property type="match status" value="1"/>
</dbReference>
<dbReference type="Gene3D" id="3.40.50.12580">
    <property type="match status" value="1"/>
</dbReference>
<keyword evidence="9" id="KW-1185">Reference proteome</keyword>
<dbReference type="Pfam" id="PF04464">
    <property type="entry name" value="Glyphos_transf"/>
    <property type="match status" value="1"/>
</dbReference>
<dbReference type="Proteomes" id="UP000619244">
    <property type="component" value="Unassembled WGS sequence"/>
</dbReference>
<keyword evidence="5" id="KW-0777">Teichoic acid biosynthesis</keyword>
<reference evidence="8" key="2">
    <citation type="submission" date="2020-09" db="EMBL/GenBank/DDBJ databases">
        <authorList>
            <person name="Sun Q."/>
            <person name="Ohkuma M."/>
        </authorList>
    </citation>
    <scope>NUCLEOTIDE SEQUENCE</scope>
    <source>
        <strain evidence="8">JCM 4790</strain>
    </source>
</reference>
<evidence type="ECO:0000313" key="8">
    <source>
        <dbReference type="EMBL" id="GGX51086.1"/>
    </source>
</evidence>
<dbReference type="SUPFAM" id="SSF53448">
    <property type="entry name" value="Nucleotide-diphospho-sugar transferases"/>
    <property type="match status" value="1"/>
</dbReference>
<evidence type="ECO:0000256" key="6">
    <source>
        <dbReference type="ARBA" id="ARBA00023136"/>
    </source>
</evidence>
<keyword evidence="3" id="KW-1003">Cell membrane</keyword>
<evidence type="ECO:0000256" key="4">
    <source>
        <dbReference type="ARBA" id="ARBA00022679"/>
    </source>
</evidence>
<dbReference type="Gene3D" id="3.90.550.10">
    <property type="entry name" value="Spore Coat Polysaccharide Biosynthesis Protein SpsA, Chain A"/>
    <property type="match status" value="1"/>
</dbReference>
<dbReference type="Pfam" id="PF00535">
    <property type="entry name" value="Glycos_transf_2"/>
    <property type="match status" value="1"/>
</dbReference>
<dbReference type="InterPro" id="IPR043148">
    <property type="entry name" value="TagF_C"/>
</dbReference>
<organism evidence="8 9">
    <name type="scientific">Streptomyces minutiscleroticus</name>
    <dbReference type="NCBI Taxonomy" id="68238"/>
    <lineage>
        <taxon>Bacteria</taxon>
        <taxon>Bacillati</taxon>
        <taxon>Actinomycetota</taxon>
        <taxon>Actinomycetes</taxon>
        <taxon>Kitasatosporales</taxon>
        <taxon>Streptomycetaceae</taxon>
        <taxon>Streptomyces</taxon>
    </lineage>
</organism>
<keyword evidence="6" id="KW-0472">Membrane</keyword>
<evidence type="ECO:0000313" key="9">
    <source>
        <dbReference type="Proteomes" id="UP000619244"/>
    </source>
</evidence>
<evidence type="ECO:0000256" key="3">
    <source>
        <dbReference type="ARBA" id="ARBA00022475"/>
    </source>
</evidence>
<sequence length="746" mass="84684">MPRLTLVVPAYNVQGYIRDCLESVLQQDYTDFEVIGVDDCSPDASGAIMDEFAARDHRVRVLHLPENVGLGRARNAGIAEATGDYLLFLDSDDTLAPGSLSAVAERLDATGDPDVLIYDYARTYWDGRVRPNQRKDLLHQTGPESFRLADRPQLLDLLQIVWNKAYRRDFVQHHGFTFPPGYYEDAPWTYCSLITAERIAVLDRVCVLYRQRRSGGNILRTVSRKHFDVFDQYKRVFDYLDEHPELESWRPALFRKMTDHYLTVLDRPGRLPQDARAEFFQRASADYRRLEPAGFVRPGGVRGHKYGLLALGSYPALAGVKGVNKVRSSLRRTAGRSVLRAKRTAMSMFYSSQLRLPLDDKLAVFSAYWSRSYACNPAAIDAELARLAPDIRRVWAVKADDVDRIPAGVEVVRVGSREYWSALARAKYAVNNVNFSDAMVKREGQIHLQTHHGTPLKTMGLDQRRFPASAKGMDFEALLARCDRWDYSLSSNRFSTAVWERVYPCSYTSLETGYPRNDVLVNATAADVRRARRELGLRDDSTVFLYMPTHREYQTEFTPRLDLARVADKLGPDVTLLVRGHYFYSANPSAHLAELRKSGRIIDVSAHPRVEELYLAADALITDYSSAMFDYAVLDRPVITFADDWDVYSAVRGTYFDLLKEPPGAVATTQDELIDLLASGAWDTELTDARRSVFRERFCEFDDGQAARRVVRRVFLGDTTPIPFVPLAERTPVPTPAQLRELAERV</sequence>
<dbReference type="Gene3D" id="3.40.50.11820">
    <property type="match status" value="1"/>
</dbReference>
<dbReference type="FunFam" id="3.40.50.11820:FF:000001">
    <property type="entry name" value="Glycosyl transferase"/>
    <property type="match status" value="1"/>
</dbReference>
<dbReference type="PANTHER" id="PTHR37316">
    <property type="entry name" value="TEICHOIC ACID GLYCEROL-PHOSPHATE PRIMASE"/>
    <property type="match status" value="1"/>
</dbReference>
<evidence type="ECO:0000256" key="5">
    <source>
        <dbReference type="ARBA" id="ARBA00022944"/>
    </source>
</evidence>
<comment type="caution">
    <text evidence="8">The sequence shown here is derived from an EMBL/GenBank/DDBJ whole genome shotgun (WGS) entry which is preliminary data.</text>
</comment>
<feature type="domain" description="Glycosyltransferase 2-like" evidence="7">
    <location>
        <begin position="6"/>
        <end position="173"/>
    </location>
</feature>
<dbReference type="InterPro" id="IPR051612">
    <property type="entry name" value="Teichoic_Acid_Biosynth"/>
</dbReference>
<dbReference type="PANTHER" id="PTHR37316:SF3">
    <property type="entry name" value="TEICHOIC ACID GLYCEROL-PHOSPHATE TRANSFERASE"/>
    <property type="match status" value="1"/>
</dbReference>
<name>A0A918K5Y2_9ACTN</name>
<dbReference type="InterPro" id="IPR029044">
    <property type="entry name" value="Nucleotide-diphossugar_trans"/>
</dbReference>